<reference evidence="6 7" key="1">
    <citation type="journal article" date="2016" name="Nat. Commun.">
        <title>Thousands of microbial genomes shed light on interconnected biogeochemical processes in an aquifer system.</title>
        <authorList>
            <person name="Anantharaman K."/>
            <person name="Brown C.T."/>
            <person name="Hug L.A."/>
            <person name="Sharon I."/>
            <person name="Castelle C.J."/>
            <person name="Probst A.J."/>
            <person name="Thomas B.C."/>
            <person name="Singh A."/>
            <person name="Wilkins M.J."/>
            <person name="Karaoz U."/>
            <person name="Brodie E.L."/>
            <person name="Williams K.H."/>
            <person name="Hubbard S.S."/>
            <person name="Banfield J.F."/>
        </authorList>
    </citation>
    <scope>NUCLEOTIDE SEQUENCE [LARGE SCALE GENOMIC DNA]</scope>
</reference>
<keyword evidence="4" id="KW-0472">Membrane</keyword>
<dbReference type="Gene3D" id="2.40.30.170">
    <property type="match status" value="1"/>
</dbReference>
<dbReference type="EMBL" id="MFZG01000036">
    <property type="protein sequence ID" value="OGK15503.1"/>
    <property type="molecule type" value="Genomic_DNA"/>
</dbReference>
<dbReference type="PANTHER" id="PTHR32347">
    <property type="entry name" value="EFFLUX SYSTEM COMPONENT YKNX-RELATED"/>
    <property type="match status" value="1"/>
</dbReference>
<dbReference type="InterPro" id="IPR050465">
    <property type="entry name" value="UPF0194_transport"/>
</dbReference>
<accession>A0A1F7G9A6</accession>
<dbReference type="SUPFAM" id="SSF111369">
    <property type="entry name" value="HlyD-like secretion proteins"/>
    <property type="match status" value="1"/>
</dbReference>
<dbReference type="InterPro" id="IPR006143">
    <property type="entry name" value="RND_pump_MFP"/>
</dbReference>
<dbReference type="Gene3D" id="2.40.50.100">
    <property type="match status" value="1"/>
</dbReference>
<dbReference type="Gene3D" id="2.40.420.20">
    <property type="match status" value="1"/>
</dbReference>
<gene>
    <name evidence="6" type="ORF">A2774_04380</name>
</gene>
<dbReference type="GO" id="GO:0016020">
    <property type="term" value="C:membrane"/>
    <property type="evidence" value="ECO:0007669"/>
    <property type="project" value="InterPro"/>
</dbReference>
<evidence type="ECO:0000256" key="1">
    <source>
        <dbReference type="ARBA" id="ARBA00004196"/>
    </source>
</evidence>
<name>A0A1F7G9A6_9BACT</name>
<dbReference type="PANTHER" id="PTHR32347:SF14">
    <property type="entry name" value="EFFLUX SYSTEM COMPONENT YKNX-RELATED"/>
    <property type="match status" value="1"/>
</dbReference>
<evidence type="ECO:0000256" key="2">
    <source>
        <dbReference type="ARBA" id="ARBA00009477"/>
    </source>
</evidence>
<feature type="transmembrane region" description="Helical" evidence="4">
    <location>
        <begin position="9"/>
        <end position="27"/>
    </location>
</feature>
<dbReference type="Pfam" id="PF25967">
    <property type="entry name" value="RND-MFP_C"/>
    <property type="match status" value="1"/>
</dbReference>
<organism evidence="6 7">
    <name type="scientific">Candidatus Roizmanbacteria bacterium RIFCSPHIGHO2_01_FULL_39_12c</name>
    <dbReference type="NCBI Taxonomy" id="1802031"/>
    <lineage>
        <taxon>Bacteria</taxon>
        <taxon>Candidatus Roizmaniibacteriota</taxon>
    </lineage>
</organism>
<comment type="similarity">
    <text evidence="2">Belongs to the membrane fusion protein (MFP) (TC 8.A.1) family.</text>
</comment>
<keyword evidence="4" id="KW-0812">Transmembrane</keyword>
<comment type="subcellular location">
    <subcellularLocation>
        <location evidence="1">Cell envelope</location>
    </subcellularLocation>
</comment>
<evidence type="ECO:0000259" key="5">
    <source>
        <dbReference type="Pfam" id="PF25967"/>
    </source>
</evidence>
<dbReference type="GO" id="GO:0030313">
    <property type="term" value="C:cell envelope"/>
    <property type="evidence" value="ECO:0007669"/>
    <property type="project" value="UniProtKB-SubCell"/>
</dbReference>
<dbReference type="NCBIfam" id="TIGR01730">
    <property type="entry name" value="RND_mfp"/>
    <property type="match status" value="1"/>
</dbReference>
<dbReference type="InterPro" id="IPR058627">
    <property type="entry name" value="MdtA-like_C"/>
</dbReference>
<dbReference type="Proteomes" id="UP000177208">
    <property type="component" value="Unassembled WGS sequence"/>
</dbReference>
<dbReference type="GO" id="GO:0022857">
    <property type="term" value="F:transmembrane transporter activity"/>
    <property type="evidence" value="ECO:0007669"/>
    <property type="project" value="InterPro"/>
</dbReference>
<evidence type="ECO:0000313" key="6">
    <source>
        <dbReference type="EMBL" id="OGK15503.1"/>
    </source>
</evidence>
<keyword evidence="4" id="KW-1133">Transmembrane helix</keyword>
<evidence type="ECO:0000256" key="3">
    <source>
        <dbReference type="ARBA" id="ARBA00023054"/>
    </source>
</evidence>
<protein>
    <recommendedName>
        <fullName evidence="5">Multidrug resistance protein MdtA-like C-terminal permuted SH3 domain-containing protein</fullName>
    </recommendedName>
</protein>
<sequence length="343" mass="38567">MVKILKKRWYFIVILLIIIGIVVYQNTPLGIKSDEEKSAYKVKRQTLKEELSLSGEIVAEEQVTLRFQSSGRLSWVGVREGDYVEKFQAVASLDQREVQQNLKKYLNTFVNERLDFDQEMQDSQIKYTGGLTEDARREALRVLEKAQYDLNNAIIDVELKNLAIEYSHLFSPIEGIVVSVSSPFAGVNTTPAQAEFEIINPNTVYFSVAADQTEVIKLKDGMQGDIIFDSYPDENVKGEVDRISFVPKDGATGAVYEAKMRFLDLNGEYVLRVGMTGDVDFVLQEKSNVIAVPSLNIKTSKGQAYVWKLENKQIVKTPVVTGEEIDGMMTIISGLQEGDLIVK</sequence>
<comment type="caution">
    <text evidence="6">The sequence shown here is derived from an EMBL/GenBank/DDBJ whole genome shotgun (WGS) entry which is preliminary data.</text>
</comment>
<evidence type="ECO:0000256" key="4">
    <source>
        <dbReference type="SAM" id="Phobius"/>
    </source>
</evidence>
<evidence type="ECO:0000313" key="7">
    <source>
        <dbReference type="Proteomes" id="UP000177208"/>
    </source>
</evidence>
<keyword evidence="3" id="KW-0175">Coiled coil</keyword>
<feature type="domain" description="Multidrug resistance protein MdtA-like C-terminal permuted SH3" evidence="5">
    <location>
        <begin position="288"/>
        <end position="342"/>
    </location>
</feature>
<dbReference type="AlphaFoldDB" id="A0A1F7G9A6"/>
<proteinExistence type="inferred from homology"/>